<evidence type="ECO:0000313" key="1">
    <source>
        <dbReference type="EMBL" id="CAE07948.1"/>
    </source>
</evidence>
<dbReference type="Proteomes" id="UP000001422">
    <property type="component" value="Chromosome"/>
</dbReference>
<sequence>MFIIEGLTDNGWSFEARHDSRDNAFWHARAKSDATGRTFRLISQDQQMVCLLTSKGSDCWGMESDLVA</sequence>
<keyword evidence="2" id="KW-1185">Reference proteome</keyword>
<dbReference type="STRING" id="84588.SYNW1433"/>
<evidence type="ECO:0000313" key="2">
    <source>
        <dbReference type="Proteomes" id="UP000001422"/>
    </source>
</evidence>
<dbReference type="EMBL" id="BX569693">
    <property type="protein sequence ID" value="CAE07948.1"/>
    <property type="molecule type" value="Genomic_DNA"/>
</dbReference>
<protein>
    <submittedName>
        <fullName evidence="1">Uncharacterized protein</fullName>
    </submittedName>
</protein>
<dbReference type="eggNOG" id="ENOG5032JYP">
    <property type="taxonomic scope" value="Bacteria"/>
</dbReference>
<organism evidence="1 2">
    <name type="scientific">Parasynechococcus marenigrum (strain WH8102)</name>
    <dbReference type="NCBI Taxonomy" id="84588"/>
    <lineage>
        <taxon>Bacteria</taxon>
        <taxon>Bacillati</taxon>
        <taxon>Cyanobacteriota</taxon>
        <taxon>Cyanophyceae</taxon>
        <taxon>Synechococcales</taxon>
        <taxon>Prochlorococcaceae</taxon>
        <taxon>Parasynechococcus</taxon>
        <taxon>Parasynechococcus marenigrum</taxon>
    </lineage>
</organism>
<gene>
    <name evidence="1" type="ordered locus">SYNW1433</name>
</gene>
<dbReference type="HOGENOM" id="CLU_2884321_0_0_3"/>
<accession>Q7U6A6</accession>
<dbReference type="AlphaFoldDB" id="Q7U6A6"/>
<dbReference type="KEGG" id="syw:SYNW1433"/>
<proteinExistence type="predicted"/>
<dbReference type="RefSeq" id="WP_011128297.1">
    <property type="nucleotide sequence ID" value="NC_005070.1"/>
</dbReference>
<reference evidence="1 2" key="1">
    <citation type="journal article" date="2003" name="Nature">
        <title>The genome of a motile marine Synechococcus.</title>
        <authorList>
            <person name="Palenik B."/>
            <person name="Brahamsha B."/>
            <person name="Larimer F."/>
            <person name="Land M."/>
            <person name="Hauser L."/>
            <person name="Chain P."/>
            <person name="Lamerdin J."/>
            <person name="Regala W."/>
            <person name="Allen E.A."/>
            <person name="McCarren J."/>
            <person name="Paulsen I."/>
            <person name="Dufresne A."/>
            <person name="Partensky F."/>
            <person name="Webb E."/>
            <person name="Waterbury J."/>
        </authorList>
    </citation>
    <scope>NUCLEOTIDE SEQUENCE [LARGE SCALE GENOMIC DNA]</scope>
    <source>
        <strain evidence="1 2">WH8102</strain>
    </source>
</reference>
<name>Q7U6A6_PARMW</name>